<dbReference type="GO" id="GO:0033734">
    <property type="term" value="F:(R)-benzylsuccinyl-CoA dehydrogenase activity"/>
    <property type="evidence" value="ECO:0007669"/>
    <property type="project" value="UniProtKB-EC"/>
</dbReference>
<dbReference type="InterPro" id="IPR009075">
    <property type="entry name" value="AcylCo_DH/oxidase_C"/>
</dbReference>
<comment type="caution">
    <text evidence="11">The sequence shown here is derived from an EMBL/GenBank/DDBJ whole genome shotgun (WGS) entry which is preliminary data.</text>
</comment>
<dbReference type="Pfam" id="PF02771">
    <property type="entry name" value="Acyl-CoA_dh_N"/>
    <property type="match status" value="1"/>
</dbReference>
<dbReference type="InterPro" id="IPR036250">
    <property type="entry name" value="AcylCo_DH-like_C"/>
</dbReference>
<reference evidence="11 12" key="1">
    <citation type="submission" date="2018-08" db="EMBL/GenBank/DDBJ databases">
        <title>Meiothermus hypogaeus DSM 23238 genome sequencing project.</title>
        <authorList>
            <person name="Da Costa M.S."/>
            <person name="Albuquerque L."/>
            <person name="Raposo P."/>
            <person name="Froufe H.J.C."/>
            <person name="Barroso C.S."/>
            <person name="Egas C."/>
        </authorList>
    </citation>
    <scope>NUCLEOTIDE SEQUENCE [LARGE SCALE GENOMIC DNA]</scope>
    <source>
        <strain evidence="11 12">DSM 23238</strain>
    </source>
</reference>
<feature type="domain" description="Acyl-CoA oxidase/dehydrogenase middle" evidence="9">
    <location>
        <begin position="140"/>
        <end position="240"/>
    </location>
</feature>
<dbReference type="Proteomes" id="UP000265443">
    <property type="component" value="Unassembled WGS sequence"/>
</dbReference>
<evidence type="ECO:0000256" key="5">
    <source>
        <dbReference type="ARBA" id="ARBA00022827"/>
    </source>
</evidence>
<proteinExistence type="inferred from homology"/>
<dbReference type="EMBL" id="QWKY01000029">
    <property type="protein sequence ID" value="RIH77900.1"/>
    <property type="molecule type" value="Genomic_DNA"/>
</dbReference>
<evidence type="ECO:0000256" key="1">
    <source>
        <dbReference type="ARBA" id="ARBA00001974"/>
    </source>
</evidence>
<evidence type="ECO:0000259" key="10">
    <source>
        <dbReference type="Pfam" id="PF02771"/>
    </source>
</evidence>
<dbReference type="PANTHER" id="PTHR48083">
    <property type="entry name" value="MEDIUM-CHAIN SPECIFIC ACYL-COA DEHYDROGENASE, MITOCHONDRIAL-RELATED"/>
    <property type="match status" value="1"/>
</dbReference>
<comment type="similarity">
    <text evidence="2 7">Belongs to the acyl-CoA dehydrogenase family.</text>
</comment>
<keyword evidence="6 7" id="KW-0560">Oxidoreductase</keyword>
<dbReference type="InterPro" id="IPR006091">
    <property type="entry name" value="Acyl-CoA_Oxase/DH_mid-dom"/>
</dbReference>
<dbReference type="SUPFAM" id="SSF47203">
    <property type="entry name" value="Acyl-CoA dehydrogenase C-terminal domain-like"/>
    <property type="match status" value="1"/>
</dbReference>
<evidence type="ECO:0000259" key="9">
    <source>
        <dbReference type="Pfam" id="PF02770"/>
    </source>
</evidence>
<name>A0ABX9MNX6_9DEIN</name>
<evidence type="ECO:0000256" key="2">
    <source>
        <dbReference type="ARBA" id="ARBA00009347"/>
    </source>
</evidence>
<evidence type="ECO:0000256" key="7">
    <source>
        <dbReference type="RuleBase" id="RU362125"/>
    </source>
</evidence>
<keyword evidence="12" id="KW-1185">Reference proteome</keyword>
<evidence type="ECO:0000259" key="8">
    <source>
        <dbReference type="Pfam" id="PF00441"/>
    </source>
</evidence>
<comment type="subunit">
    <text evidence="3">Homodimer.</text>
</comment>
<protein>
    <submittedName>
        <fullName evidence="11">(R)-benzylsuccinyl-CoA dehydrogenase</fullName>
        <ecNumber evidence="11">1.3.8.3</ecNumber>
    </submittedName>
</protein>
<evidence type="ECO:0000313" key="11">
    <source>
        <dbReference type="EMBL" id="RIH77900.1"/>
    </source>
</evidence>
<dbReference type="Gene3D" id="1.20.140.10">
    <property type="entry name" value="Butyryl-CoA Dehydrogenase, subunit A, domain 3"/>
    <property type="match status" value="1"/>
</dbReference>
<dbReference type="InterPro" id="IPR046373">
    <property type="entry name" value="Acyl-CoA_Oxase/DH_mid-dom_sf"/>
</dbReference>
<accession>A0ABX9MNX6</accession>
<dbReference type="InterPro" id="IPR050741">
    <property type="entry name" value="Acyl-CoA_dehydrogenase"/>
</dbReference>
<gene>
    <name evidence="11" type="primary">bbsG</name>
    <name evidence="11" type="ORF">Mhypo_01815</name>
</gene>
<feature type="domain" description="Acyl-CoA dehydrogenase/oxidase C-terminal" evidence="8">
    <location>
        <begin position="253"/>
        <end position="404"/>
    </location>
</feature>
<feature type="domain" description="Acyl-CoA dehydrogenase/oxidase N-terminal" evidence="10">
    <location>
        <begin position="25"/>
        <end position="136"/>
    </location>
</feature>
<organism evidence="11 12">
    <name type="scientific">Meiothermus hypogaeus</name>
    <dbReference type="NCBI Taxonomy" id="884155"/>
    <lineage>
        <taxon>Bacteria</taxon>
        <taxon>Thermotogati</taxon>
        <taxon>Deinococcota</taxon>
        <taxon>Deinococci</taxon>
        <taxon>Thermales</taxon>
        <taxon>Thermaceae</taxon>
        <taxon>Meiothermus</taxon>
    </lineage>
</organism>
<dbReference type="Pfam" id="PF02770">
    <property type="entry name" value="Acyl-CoA_dh_M"/>
    <property type="match status" value="1"/>
</dbReference>
<dbReference type="SUPFAM" id="SSF56645">
    <property type="entry name" value="Acyl-CoA dehydrogenase NM domain-like"/>
    <property type="match status" value="1"/>
</dbReference>
<comment type="cofactor">
    <cofactor evidence="1 7">
        <name>FAD</name>
        <dbReference type="ChEBI" id="CHEBI:57692"/>
    </cofactor>
</comment>
<sequence>MPVPHGLPASKLIHCGLMTAQATDMTLQVRAFVQSEILPLEAIFLKHGFKAVLPELHKVRQKVRAQGWWLPPLHPPLGMGLSLTEFARLSEELGRSPLGHYAFNTQAPDIGNMEVLLKHGTPEQKERFLKPLAAGEIRSSFGMTEPEYPGSNPVWMNTTAVLEGDHWVLNGHKWYTTGFEGSAFCIVMCITDPDQPNPYARASQIIVPIDTPGFQHVRKISVMGEQGEDWMSHSEIRLHNVQVPKENLLGERGRGFAIAQERLGPGRIHHCMRWIGIAQRSFELMCKHAARRELAPGKPLGSRQAIQHMIADSKAEIHAARLMVLDAAEKVQQQGAEGARVEISVIKYFVAGVLQRVLDRAIQVHGGLGMSDDLPLSFFYRHERAARIYDGADEVHKTVVARAALKEYGLEVSL</sequence>
<dbReference type="InterPro" id="IPR013786">
    <property type="entry name" value="AcylCoA_DH/ox_N"/>
</dbReference>
<keyword evidence="4 7" id="KW-0285">Flavoprotein</keyword>
<dbReference type="InterPro" id="IPR009100">
    <property type="entry name" value="AcylCoA_DH/oxidase_NM_dom_sf"/>
</dbReference>
<dbReference type="Pfam" id="PF00441">
    <property type="entry name" value="Acyl-CoA_dh_1"/>
    <property type="match status" value="1"/>
</dbReference>
<dbReference type="Gene3D" id="2.40.110.10">
    <property type="entry name" value="Butyryl-CoA Dehydrogenase, subunit A, domain 2"/>
    <property type="match status" value="1"/>
</dbReference>
<evidence type="ECO:0000256" key="3">
    <source>
        <dbReference type="ARBA" id="ARBA00011738"/>
    </source>
</evidence>
<dbReference type="EC" id="1.3.8.3" evidence="11"/>
<evidence type="ECO:0000256" key="4">
    <source>
        <dbReference type="ARBA" id="ARBA00022630"/>
    </source>
</evidence>
<dbReference type="InterPro" id="IPR037069">
    <property type="entry name" value="AcylCoA_DH/ox_N_sf"/>
</dbReference>
<dbReference type="PANTHER" id="PTHR48083:SF13">
    <property type="entry name" value="ACYL-COA DEHYDROGENASE FAMILY MEMBER 11"/>
    <property type="match status" value="1"/>
</dbReference>
<evidence type="ECO:0000256" key="6">
    <source>
        <dbReference type="ARBA" id="ARBA00023002"/>
    </source>
</evidence>
<evidence type="ECO:0000313" key="12">
    <source>
        <dbReference type="Proteomes" id="UP000265443"/>
    </source>
</evidence>
<dbReference type="Gene3D" id="1.10.540.10">
    <property type="entry name" value="Acyl-CoA dehydrogenase/oxidase, N-terminal domain"/>
    <property type="match status" value="1"/>
</dbReference>
<keyword evidence="5 7" id="KW-0274">FAD</keyword>